<evidence type="ECO:0000313" key="3">
    <source>
        <dbReference type="Proteomes" id="UP000562045"/>
    </source>
</evidence>
<evidence type="ECO:0000313" key="2">
    <source>
        <dbReference type="EMBL" id="NYI46300.1"/>
    </source>
</evidence>
<accession>A0A7Y9ZLU2</accession>
<comment type="caution">
    <text evidence="2">The sequence shown here is derived from an EMBL/GenBank/DDBJ whole genome shotgun (WGS) entry which is preliminary data.</text>
</comment>
<organism evidence="2 3">
    <name type="scientific">Nocardioides aromaticivorans</name>
    <dbReference type="NCBI Taxonomy" id="200618"/>
    <lineage>
        <taxon>Bacteria</taxon>
        <taxon>Bacillati</taxon>
        <taxon>Actinomycetota</taxon>
        <taxon>Actinomycetes</taxon>
        <taxon>Propionibacteriales</taxon>
        <taxon>Nocardioidaceae</taxon>
        <taxon>Nocardioides</taxon>
    </lineage>
</organism>
<dbReference type="EMBL" id="JACBZM010000001">
    <property type="protein sequence ID" value="NYI46300.1"/>
    <property type="molecule type" value="Genomic_DNA"/>
</dbReference>
<sequence>MDDIDEDRLLIEFAALTWEALVQFSIDPSYAADMVEAANEVDARTCPECGWTVAKAQMLRLHVGSATCLKRQHPDVPKKRGRPKRDVPTPRPKKPAPQPKVAVPRALSTHCKNGHEFTPKNTGTNRGSRMCLTCRKASFAAFYARRAEKLRKERAEDDVVSVQKSKA</sequence>
<protein>
    <submittedName>
        <fullName evidence="2">Uncharacterized protein</fullName>
    </submittedName>
</protein>
<proteinExistence type="predicted"/>
<feature type="region of interest" description="Disordered" evidence="1">
    <location>
        <begin position="70"/>
        <end position="128"/>
    </location>
</feature>
<dbReference type="RefSeq" id="WP_179650134.1">
    <property type="nucleotide sequence ID" value="NZ_JACBZM010000001.1"/>
</dbReference>
<dbReference type="AlphaFoldDB" id="A0A7Y9ZLU2"/>
<name>A0A7Y9ZLU2_9ACTN</name>
<feature type="compositionally biased region" description="Basic and acidic residues" evidence="1">
    <location>
        <begin position="72"/>
        <end position="88"/>
    </location>
</feature>
<dbReference type="Proteomes" id="UP000562045">
    <property type="component" value="Unassembled WGS sequence"/>
</dbReference>
<reference evidence="2 3" key="1">
    <citation type="submission" date="2020-07" db="EMBL/GenBank/DDBJ databases">
        <title>Sequencing the genomes of 1000 actinobacteria strains.</title>
        <authorList>
            <person name="Klenk H.-P."/>
        </authorList>
    </citation>
    <scope>NUCLEOTIDE SEQUENCE [LARGE SCALE GENOMIC DNA]</scope>
    <source>
        <strain evidence="2 3">DSM 15131</strain>
    </source>
</reference>
<evidence type="ECO:0000256" key="1">
    <source>
        <dbReference type="SAM" id="MobiDB-lite"/>
    </source>
</evidence>
<gene>
    <name evidence="2" type="ORF">BJ993_003380</name>
</gene>